<dbReference type="Proteomes" id="UP000437970">
    <property type="component" value="Unassembled WGS sequence"/>
</dbReference>
<dbReference type="GO" id="GO:0003700">
    <property type="term" value="F:DNA-binding transcription factor activity"/>
    <property type="evidence" value="ECO:0007669"/>
    <property type="project" value="InterPro"/>
</dbReference>
<evidence type="ECO:0000313" key="6">
    <source>
        <dbReference type="EMBL" id="MQT78528.1"/>
    </source>
</evidence>
<dbReference type="EMBL" id="WIWC01000001">
    <property type="protein sequence ID" value="MQT78528.1"/>
    <property type="molecule type" value="Genomic_DNA"/>
</dbReference>
<organism evidence="6">
    <name type="scientific">Pseudomonas helleri</name>
    <dbReference type="NCBI Taxonomy" id="1608996"/>
    <lineage>
        <taxon>Bacteria</taxon>
        <taxon>Pseudomonadati</taxon>
        <taxon>Pseudomonadota</taxon>
        <taxon>Gammaproteobacteria</taxon>
        <taxon>Pseudomonadales</taxon>
        <taxon>Pseudomonadaceae</taxon>
        <taxon>Pseudomonas</taxon>
    </lineage>
</organism>
<keyword evidence="3" id="KW-0238">DNA-binding</keyword>
<dbReference type="Pfam" id="PF03466">
    <property type="entry name" value="LysR_substrate"/>
    <property type="match status" value="1"/>
</dbReference>
<dbReference type="InterPro" id="IPR000847">
    <property type="entry name" value="LysR_HTH_N"/>
</dbReference>
<evidence type="ECO:0000313" key="8">
    <source>
        <dbReference type="Proteomes" id="UP000437970"/>
    </source>
</evidence>
<evidence type="ECO:0000259" key="5">
    <source>
        <dbReference type="PROSITE" id="PS50931"/>
    </source>
</evidence>
<reference evidence="6 8" key="1">
    <citation type="submission" date="2019-10" db="EMBL/GenBank/DDBJ databases">
        <title>Evaluation of single-gene subtyping targets for Pseudomonas.</title>
        <authorList>
            <person name="Reichler S.J."/>
            <person name="Orsi R.H."/>
            <person name="Wiedmann M."/>
            <person name="Martin N.H."/>
            <person name="Murphy S.I."/>
        </authorList>
    </citation>
    <scope>NUCLEOTIDE SEQUENCE</scope>
    <source>
        <strain evidence="7 8">FSL R10-1984</strain>
        <strain evidence="6">FSL R10-2339</strain>
    </source>
</reference>
<evidence type="ECO:0000256" key="3">
    <source>
        <dbReference type="ARBA" id="ARBA00023125"/>
    </source>
</evidence>
<name>A0A6A7YNX7_9PSED</name>
<dbReference type="PANTHER" id="PTHR30419">
    <property type="entry name" value="HTH-TYPE TRANSCRIPTIONAL REGULATOR YBHD"/>
    <property type="match status" value="1"/>
</dbReference>
<keyword evidence="2" id="KW-0805">Transcription regulation</keyword>
<evidence type="ECO:0000256" key="1">
    <source>
        <dbReference type="ARBA" id="ARBA00009437"/>
    </source>
</evidence>
<dbReference type="Gene3D" id="3.40.190.290">
    <property type="match status" value="1"/>
</dbReference>
<comment type="similarity">
    <text evidence="1">Belongs to the LysR transcriptional regulatory family.</text>
</comment>
<dbReference type="EMBL" id="WIVW01000001">
    <property type="protein sequence ID" value="MQU25200.1"/>
    <property type="molecule type" value="Genomic_DNA"/>
</dbReference>
<comment type="caution">
    <text evidence="6">The sequence shown here is derived from an EMBL/GenBank/DDBJ whole genome shotgun (WGS) entry which is preliminary data.</text>
</comment>
<protein>
    <submittedName>
        <fullName evidence="6">LysR family transcriptional regulator</fullName>
    </submittedName>
</protein>
<dbReference type="AlphaFoldDB" id="A0A6A7YNX7"/>
<dbReference type="GO" id="GO:0003677">
    <property type="term" value="F:DNA binding"/>
    <property type="evidence" value="ECO:0007669"/>
    <property type="project" value="UniProtKB-KW"/>
</dbReference>
<dbReference type="PRINTS" id="PR00039">
    <property type="entry name" value="HTHLYSR"/>
</dbReference>
<evidence type="ECO:0000256" key="2">
    <source>
        <dbReference type="ARBA" id="ARBA00023015"/>
    </source>
</evidence>
<gene>
    <name evidence="6" type="ORF">GHN86_00400</name>
    <name evidence="7" type="ORF">GHO29_01790</name>
</gene>
<dbReference type="RefSeq" id="WP_153377177.1">
    <property type="nucleotide sequence ID" value="NZ_JBITTT010000005.1"/>
</dbReference>
<dbReference type="Gene3D" id="1.10.10.10">
    <property type="entry name" value="Winged helix-like DNA-binding domain superfamily/Winged helix DNA-binding domain"/>
    <property type="match status" value="1"/>
</dbReference>
<dbReference type="PANTHER" id="PTHR30419:SF8">
    <property type="entry name" value="NITROGEN ASSIMILATION TRANSCRIPTIONAL ACTIVATOR-RELATED"/>
    <property type="match status" value="1"/>
</dbReference>
<evidence type="ECO:0000313" key="7">
    <source>
        <dbReference type="EMBL" id="MQU25200.1"/>
    </source>
</evidence>
<evidence type="ECO:0000256" key="4">
    <source>
        <dbReference type="ARBA" id="ARBA00023163"/>
    </source>
</evidence>
<dbReference type="GO" id="GO:0005829">
    <property type="term" value="C:cytosol"/>
    <property type="evidence" value="ECO:0007669"/>
    <property type="project" value="TreeGrafter"/>
</dbReference>
<dbReference type="PROSITE" id="PS50931">
    <property type="entry name" value="HTH_LYSR"/>
    <property type="match status" value="1"/>
</dbReference>
<sequence>MIIDPRHLIQLHLIVELGSFHAAAESLNLTQPGLSRTIRLLESRLGVQLLVRGKHGSFATHEGKTLASYGRKLYEMSLQAAATGTALQKGDVGELRIGAAFYLANELLAEPVSRFLATRDKASIRITPGATPHLLEALDNGQFDLVIGGTQMLAPDHGLSFEPLLSNTLDIVARVDHPLARLESVTLAQLRSYRWVACLEQDPLRRDVDAGMASLGLMRDAIALETASMELVSQVLEHTDFLSMLPSPLASSRVTRGHLSRIKLDNAYALRPIGVAYRADTALSPLINAFLKELRRWAQAQHCEND</sequence>
<proteinExistence type="inferred from homology"/>
<dbReference type="SUPFAM" id="SSF53850">
    <property type="entry name" value="Periplasmic binding protein-like II"/>
    <property type="match status" value="1"/>
</dbReference>
<keyword evidence="4" id="KW-0804">Transcription</keyword>
<dbReference type="InterPro" id="IPR036388">
    <property type="entry name" value="WH-like_DNA-bd_sf"/>
</dbReference>
<dbReference type="SUPFAM" id="SSF46785">
    <property type="entry name" value="Winged helix' DNA-binding domain"/>
    <property type="match status" value="1"/>
</dbReference>
<feature type="domain" description="HTH lysR-type" evidence="5">
    <location>
        <begin position="3"/>
        <end position="60"/>
    </location>
</feature>
<accession>A0A6A7YNX7</accession>
<dbReference type="InterPro" id="IPR050950">
    <property type="entry name" value="HTH-type_LysR_regulators"/>
</dbReference>
<dbReference type="InterPro" id="IPR005119">
    <property type="entry name" value="LysR_subst-bd"/>
</dbReference>
<dbReference type="InterPro" id="IPR036390">
    <property type="entry name" value="WH_DNA-bd_sf"/>
</dbReference>
<dbReference type="Pfam" id="PF00126">
    <property type="entry name" value="HTH_1"/>
    <property type="match status" value="1"/>
</dbReference>